<dbReference type="Proteomes" id="UP000184356">
    <property type="component" value="Unassembled WGS sequence"/>
</dbReference>
<accession>A0A1L9TKU0</accession>
<evidence type="ECO:0000313" key="3">
    <source>
        <dbReference type="Proteomes" id="UP000184356"/>
    </source>
</evidence>
<proteinExistence type="predicted"/>
<dbReference type="EMBL" id="KV878585">
    <property type="protein sequence ID" value="OJJ60035.1"/>
    <property type="molecule type" value="Genomic_DNA"/>
</dbReference>
<dbReference type="GeneID" id="63759866"/>
<feature type="non-terminal residue" evidence="2">
    <location>
        <position position="116"/>
    </location>
</feature>
<feature type="region of interest" description="Disordered" evidence="1">
    <location>
        <begin position="19"/>
        <end position="40"/>
    </location>
</feature>
<feature type="compositionally biased region" description="Low complexity" evidence="1">
    <location>
        <begin position="19"/>
        <end position="38"/>
    </location>
</feature>
<keyword evidence="3" id="KW-1185">Reference proteome</keyword>
<evidence type="ECO:0000256" key="1">
    <source>
        <dbReference type="SAM" id="MobiDB-lite"/>
    </source>
</evidence>
<reference evidence="3" key="1">
    <citation type="journal article" date="2017" name="Genome Biol.">
        <title>Comparative genomics reveals high biological diversity and specific adaptations in the industrially and medically important fungal genus Aspergillus.</title>
        <authorList>
            <person name="de Vries R.P."/>
            <person name="Riley R."/>
            <person name="Wiebenga A."/>
            <person name="Aguilar-Osorio G."/>
            <person name="Amillis S."/>
            <person name="Uchima C.A."/>
            <person name="Anderluh G."/>
            <person name="Asadollahi M."/>
            <person name="Askin M."/>
            <person name="Barry K."/>
            <person name="Battaglia E."/>
            <person name="Bayram O."/>
            <person name="Benocci T."/>
            <person name="Braus-Stromeyer S.A."/>
            <person name="Caldana C."/>
            <person name="Canovas D."/>
            <person name="Cerqueira G.C."/>
            <person name="Chen F."/>
            <person name="Chen W."/>
            <person name="Choi C."/>
            <person name="Clum A."/>
            <person name="Dos Santos R.A."/>
            <person name="Damasio A.R."/>
            <person name="Diallinas G."/>
            <person name="Emri T."/>
            <person name="Fekete E."/>
            <person name="Flipphi M."/>
            <person name="Freyberg S."/>
            <person name="Gallo A."/>
            <person name="Gournas C."/>
            <person name="Habgood R."/>
            <person name="Hainaut M."/>
            <person name="Harispe M.L."/>
            <person name="Henrissat B."/>
            <person name="Hilden K.S."/>
            <person name="Hope R."/>
            <person name="Hossain A."/>
            <person name="Karabika E."/>
            <person name="Karaffa L."/>
            <person name="Karanyi Z."/>
            <person name="Krasevec N."/>
            <person name="Kuo A."/>
            <person name="Kusch H."/>
            <person name="LaButti K."/>
            <person name="Lagendijk E.L."/>
            <person name="Lapidus A."/>
            <person name="Levasseur A."/>
            <person name="Lindquist E."/>
            <person name="Lipzen A."/>
            <person name="Logrieco A.F."/>
            <person name="MacCabe A."/>
            <person name="Maekelae M.R."/>
            <person name="Malavazi I."/>
            <person name="Melin P."/>
            <person name="Meyer V."/>
            <person name="Mielnichuk N."/>
            <person name="Miskei M."/>
            <person name="Molnar A.P."/>
            <person name="Mule G."/>
            <person name="Ngan C.Y."/>
            <person name="Orejas M."/>
            <person name="Orosz E."/>
            <person name="Ouedraogo J.P."/>
            <person name="Overkamp K.M."/>
            <person name="Park H.-S."/>
            <person name="Perrone G."/>
            <person name="Piumi F."/>
            <person name="Punt P.J."/>
            <person name="Ram A.F."/>
            <person name="Ramon A."/>
            <person name="Rauscher S."/>
            <person name="Record E."/>
            <person name="Riano-Pachon D.M."/>
            <person name="Robert V."/>
            <person name="Roehrig J."/>
            <person name="Ruller R."/>
            <person name="Salamov A."/>
            <person name="Salih N.S."/>
            <person name="Samson R.A."/>
            <person name="Sandor E."/>
            <person name="Sanguinetti M."/>
            <person name="Schuetze T."/>
            <person name="Sepcic K."/>
            <person name="Shelest E."/>
            <person name="Sherlock G."/>
            <person name="Sophianopoulou V."/>
            <person name="Squina F.M."/>
            <person name="Sun H."/>
            <person name="Susca A."/>
            <person name="Todd R.B."/>
            <person name="Tsang A."/>
            <person name="Unkles S.E."/>
            <person name="van de Wiele N."/>
            <person name="van Rossen-Uffink D."/>
            <person name="Oliveira J.V."/>
            <person name="Vesth T.C."/>
            <person name="Visser J."/>
            <person name="Yu J.-H."/>
            <person name="Zhou M."/>
            <person name="Andersen M.R."/>
            <person name="Archer D.B."/>
            <person name="Baker S.E."/>
            <person name="Benoit I."/>
            <person name="Brakhage A.A."/>
            <person name="Braus G.H."/>
            <person name="Fischer R."/>
            <person name="Frisvad J.C."/>
            <person name="Goldman G.H."/>
            <person name="Houbraken J."/>
            <person name="Oakley B."/>
            <person name="Pocsi I."/>
            <person name="Scazzocchio C."/>
            <person name="Seiboth B."/>
            <person name="vanKuyk P.A."/>
            <person name="Wortman J."/>
            <person name="Dyer P.S."/>
            <person name="Grigoriev I.V."/>
        </authorList>
    </citation>
    <scope>NUCLEOTIDE SEQUENCE [LARGE SCALE GENOMIC DNA]</scope>
    <source>
        <strain evidence="3">CBS 593.65</strain>
    </source>
</reference>
<sequence length="116" mass="12426">EGEILRAVSKRCTAVRRYSPYSNTRSSSSEHPSGDPSPLSLPCNKSIPSASLFQAVFPLLLLLSSFLKTLTSLSPHSLKAAVSPGLASGLLHSRRLVPIRCPVSSPIALAYHCTRL</sequence>
<gene>
    <name evidence="2" type="ORF">ASPSYDRAFT_201188</name>
</gene>
<name>A0A1L9TKU0_9EURO</name>
<evidence type="ECO:0000313" key="2">
    <source>
        <dbReference type="EMBL" id="OJJ60035.1"/>
    </source>
</evidence>
<dbReference type="AlphaFoldDB" id="A0A1L9TKU0"/>
<feature type="non-terminal residue" evidence="2">
    <location>
        <position position="1"/>
    </location>
</feature>
<dbReference type="VEuPathDB" id="FungiDB:ASPSYDRAFT_201188"/>
<organism evidence="2 3">
    <name type="scientific">Aspergillus sydowii CBS 593.65</name>
    <dbReference type="NCBI Taxonomy" id="1036612"/>
    <lineage>
        <taxon>Eukaryota</taxon>
        <taxon>Fungi</taxon>
        <taxon>Dikarya</taxon>
        <taxon>Ascomycota</taxon>
        <taxon>Pezizomycotina</taxon>
        <taxon>Eurotiomycetes</taxon>
        <taxon>Eurotiomycetidae</taxon>
        <taxon>Eurotiales</taxon>
        <taxon>Aspergillaceae</taxon>
        <taxon>Aspergillus</taxon>
        <taxon>Aspergillus subgen. Nidulantes</taxon>
    </lineage>
</organism>
<protein>
    <submittedName>
        <fullName evidence="2">Uncharacterized protein</fullName>
    </submittedName>
</protein>
<dbReference type="RefSeq" id="XP_040703841.1">
    <property type="nucleotide sequence ID" value="XM_040843793.1"/>
</dbReference>